<dbReference type="AlphaFoldDB" id="A0A6A6C3E2"/>
<dbReference type="EMBL" id="ML993627">
    <property type="protein sequence ID" value="KAF2160392.1"/>
    <property type="molecule type" value="Genomic_DNA"/>
</dbReference>
<organism evidence="2 3">
    <name type="scientific">Zasmidium cellare ATCC 36951</name>
    <dbReference type="NCBI Taxonomy" id="1080233"/>
    <lineage>
        <taxon>Eukaryota</taxon>
        <taxon>Fungi</taxon>
        <taxon>Dikarya</taxon>
        <taxon>Ascomycota</taxon>
        <taxon>Pezizomycotina</taxon>
        <taxon>Dothideomycetes</taxon>
        <taxon>Dothideomycetidae</taxon>
        <taxon>Mycosphaerellales</taxon>
        <taxon>Mycosphaerellaceae</taxon>
        <taxon>Zasmidium</taxon>
    </lineage>
</organism>
<dbReference type="Pfam" id="PF00578">
    <property type="entry name" value="AhpC-TSA"/>
    <property type="match status" value="1"/>
</dbReference>
<evidence type="ECO:0000313" key="3">
    <source>
        <dbReference type="Proteomes" id="UP000799537"/>
    </source>
</evidence>
<name>A0A6A6C3E2_ZASCE</name>
<dbReference type="GO" id="GO:0016209">
    <property type="term" value="F:antioxidant activity"/>
    <property type="evidence" value="ECO:0007669"/>
    <property type="project" value="InterPro"/>
</dbReference>
<dbReference type="SUPFAM" id="SSF52833">
    <property type="entry name" value="Thioredoxin-like"/>
    <property type="match status" value="1"/>
</dbReference>
<feature type="domain" description="Alkyl hydroperoxide reductase subunit C/ Thiol specific antioxidant" evidence="1">
    <location>
        <begin position="8"/>
        <end position="124"/>
    </location>
</feature>
<dbReference type="Gene3D" id="3.40.30.10">
    <property type="entry name" value="Glutaredoxin"/>
    <property type="match status" value="1"/>
</dbReference>
<sequence length="181" mass="19606">MSSPVSQLETLQKNSEFVFLVCTGHWCPFCLNYIKSLASIGPSIKAAGGQPIIITAKESPELVKIVREKTGYTDAAIVDPKHEIANSLRARGLLDLTITEKKGYSQGMVQPGALVLGKEGEVMYAWASRPSLSNLGGAKDRPLLEQVWGDVEAVMQGRERVHGGVYGKQTFLQGIGMKLFG</sequence>
<dbReference type="InterPro" id="IPR036249">
    <property type="entry name" value="Thioredoxin-like_sf"/>
</dbReference>
<proteinExistence type="predicted"/>
<dbReference type="GO" id="GO:0016491">
    <property type="term" value="F:oxidoreductase activity"/>
    <property type="evidence" value="ECO:0007669"/>
    <property type="project" value="InterPro"/>
</dbReference>
<dbReference type="RefSeq" id="XP_033661281.1">
    <property type="nucleotide sequence ID" value="XM_033809373.1"/>
</dbReference>
<reference evidence="2" key="1">
    <citation type="journal article" date="2020" name="Stud. Mycol.">
        <title>101 Dothideomycetes genomes: a test case for predicting lifestyles and emergence of pathogens.</title>
        <authorList>
            <person name="Haridas S."/>
            <person name="Albert R."/>
            <person name="Binder M."/>
            <person name="Bloem J."/>
            <person name="Labutti K."/>
            <person name="Salamov A."/>
            <person name="Andreopoulos B."/>
            <person name="Baker S."/>
            <person name="Barry K."/>
            <person name="Bills G."/>
            <person name="Bluhm B."/>
            <person name="Cannon C."/>
            <person name="Castanera R."/>
            <person name="Culley D."/>
            <person name="Daum C."/>
            <person name="Ezra D."/>
            <person name="Gonzalez J."/>
            <person name="Henrissat B."/>
            <person name="Kuo A."/>
            <person name="Liang C."/>
            <person name="Lipzen A."/>
            <person name="Lutzoni F."/>
            <person name="Magnuson J."/>
            <person name="Mondo S."/>
            <person name="Nolan M."/>
            <person name="Ohm R."/>
            <person name="Pangilinan J."/>
            <person name="Park H.-J."/>
            <person name="Ramirez L."/>
            <person name="Alfaro M."/>
            <person name="Sun H."/>
            <person name="Tritt A."/>
            <person name="Yoshinaga Y."/>
            <person name="Zwiers L.-H."/>
            <person name="Turgeon B."/>
            <person name="Goodwin S."/>
            <person name="Spatafora J."/>
            <person name="Crous P."/>
            <person name="Grigoriev I."/>
        </authorList>
    </citation>
    <scope>NUCLEOTIDE SEQUENCE</scope>
    <source>
        <strain evidence="2">ATCC 36951</strain>
    </source>
</reference>
<gene>
    <name evidence="2" type="ORF">M409DRAFT_29238</name>
</gene>
<dbReference type="Proteomes" id="UP000799537">
    <property type="component" value="Unassembled WGS sequence"/>
</dbReference>
<protein>
    <recommendedName>
        <fullName evidence="1">Alkyl hydroperoxide reductase subunit C/ Thiol specific antioxidant domain-containing protein</fullName>
    </recommendedName>
</protein>
<evidence type="ECO:0000313" key="2">
    <source>
        <dbReference type="EMBL" id="KAF2160392.1"/>
    </source>
</evidence>
<dbReference type="InterPro" id="IPR000866">
    <property type="entry name" value="AhpC/TSA"/>
</dbReference>
<keyword evidence="3" id="KW-1185">Reference proteome</keyword>
<evidence type="ECO:0000259" key="1">
    <source>
        <dbReference type="Pfam" id="PF00578"/>
    </source>
</evidence>
<dbReference type="GeneID" id="54562645"/>
<dbReference type="OrthoDB" id="407518at2759"/>
<accession>A0A6A6C3E2</accession>